<dbReference type="AlphaFoldDB" id="A0B830"/>
<protein>
    <submittedName>
        <fullName evidence="2">Uncharacterized protein</fullName>
    </submittedName>
</protein>
<dbReference type="EMBL" id="CP000477">
    <property type="protein sequence ID" value="ABK14854.1"/>
    <property type="molecule type" value="Genomic_DNA"/>
</dbReference>
<dbReference type="Proteomes" id="UP000000674">
    <property type="component" value="Chromosome"/>
</dbReference>
<dbReference type="HOGENOM" id="CLU_538223_0_0_2"/>
<dbReference type="RefSeq" id="WP_011696247.1">
    <property type="nucleotide sequence ID" value="NC_008553.1"/>
</dbReference>
<proteinExistence type="predicted"/>
<dbReference type="KEGG" id="mtp:Mthe_1070"/>
<evidence type="ECO:0000313" key="2">
    <source>
        <dbReference type="EMBL" id="ABK14854.1"/>
    </source>
</evidence>
<feature type="compositionally biased region" description="Polar residues" evidence="1">
    <location>
        <begin position="174"/>
        <end position="194"/>
    </location>
</feature>
<feature type="region of interest" description="Disordered" evidence="1">
    <location>
        <begin position="172"/>
        <end position="203"/>
    </location>
</feature>
<dbReference type="GeneID" id="4463085"/>
<name>A0B830_METTP</name>
<evidence type="ECO:0000256" key="1">
    <source>
        <dbReference type="SAM" id="MobiDB-lite"/>
    </source>
</evidence>
<evidence type="ECO:0000313" key="3">
    <source>
        <dbReference type="Proteomes" id="UP000000674"/>
    </source>
</evidence>
<dbReference type="STRING" id="349307.Mthe_1070"/>
<keyword evidence="3" id="KW-1185">Reference proteome</keyword>
<organism evidence="2 3">
    <name type="scientific">Methanothrix thermoacetophila (strain DSM 6194 / JCM 14653 / NBRC 101360 / PT)</name>
    <name type="common">Methanosaeta thermophila</name>
    <dbReference type="NCBI Taxonomy" id="349307"/>
    <lineage>
        <taxon>Archaea</taxon>
        <taxon>Methanobacteriati</taxon>
        <taxon>Methanobacteriota</taxon>
        <taxon>Stenosarchaea group</taxon>
        <taxon>Methanomicrobia</taxon>
        <taxon>Methanotrichales</taxon>
        <taxon>Methanotrichaceae</taxon>
        <taxon>Methanothrix</taxon>
    </lineage>
</organism>
<accession>A0B830</accession>
<sequence>MSRYFIFLCCLLLFTPALGAIEMSGGWSVSSDGESVSSGSSGVSSVSGDPTLVIGILSSTSLYGPGSVKLVREGSIEREITSGGFVLSAGFDGSVESEVILESSGTASAAAFIGATACAMPTGGGSHEIFGTADVTTEGMLVGKGSVTSKASGEASYGVSLQSGTTEVWGEVEGSSSTSLQGSAADSLLSTSGRKNGLHTESRVLSNRRNELTDSSTSILSAYATAMNSATADVTVSGRAVSGGWDSTSTTKSKLENENVASSASGTLKGKVIAPGNGDAASVIASVESTATRNTALYTGLPIGLYVSGGPSSYASASQSSSSTESYAQALIDPLWGSVARQPGRTALEWGSIETTGSGAIARESGAYALSFAKIQLTTDLVERSGISSSSGNITLATSTEISGDRKAVAGAIAHGVGYGDMWTSDGYMHNFASYVGDAETPIHHYSYVSSGDIVRGEISNIAKNVVISQDPSGTAILAKPFETNTKTKPVYYAWSSTEGWYYQAH</sequence>
<gene>
    <name evidence="2" type="ordered locus">Mthe_1070</name>
</gene>
<reference evidence="2 3" key="1">
    <citation type="submission" date="2006-10" db="EMBL/GenBank/DDBJ databases">
        <title>Complete sequence of Methanosaeta thermophila PT.</title>
        <authorList>
            <consortium name="US DOE Joint Genome Institute"/>
            <person name="Copeland A."/>
            <person name="Lucas S."/>
            <person name="Lapidus A."/>
            <person name="Barry K."/>
            <person name="Detter J.C."/>
            <person name="Glavina del Rio T."/>
            <person name="Hammon N."/>
            <person name="Israni S."/>
            <person name="Pitluck S."/>
            <person name="Chain P."/>
            <person name="Malfatti S."/>
            <person name="Shin M."/>
            <person name="Vergez L."/>
            <person name="Schmutz J."/>
            <person name="Larimer F."/>
            <person name="Land M."/>
            <person name="Hauser L."/>
            <person name="Kyrpides N."/>
            <person name="Kim E."/>
            <person name="Smith K.S."/>
            <person name="Ingram-Smith C."/>
            <person name="Richardson P."/>
        </authorList>
    </citation>
    <scope>NUCLEOTIDE SEQUENCE [LARGE SCALE GENOMIC DNA]</scope>
    <source>
        <strain evidence="3">DSM 6194 / JCM 14653 / NBRC 101360 / PT</strain>
    </source>
</reference>